<reference evidence="3" key="1">
    <citation type="journal article" date="2012" name="Nat. Biotechnol.">
        <title>Draft genome sequence of pigeonpea (Cajanus cajan), an orphan legume crop of resource-poor farmers.</title>
        <authorList>
            <person name="Varshney R.K."/>
            <person name="Chen W."/>
            <person name="Li Y."/>
            <person name="Bharti A.K."/>
            <person name="Saxena R.K."/>
            <person name="Schlueter J.A."/>
            <person name="Donoghue M.T."/>
            <person name="Azam S."/>
            <person name="Fan G."/>
            <person name="Whaley A.M."/>
            <person name="Farmer A.D."/>
            <person name="Sheridan J."/>
            <person name="Iwata A."/>
            <person name="Tuteja R."/>
            <person name="Penmetsa R.V."/>
            <person name="Wu W."/>
            <person name="Upadhyaya H.D."/>
            <person name="Yang S.P."/>
            <person name="Shah T."/>
            <person name="Saxena K.B."/>
            <person name="Michael T."/>
            <person name="McCombie W.R."/>
            <person name="Yang B."/>
            <person name="Zhang G."/>
            <person name="Yang H."/>
            <person name="Wang J."/>
            <person name="Spillane C."/>
            <person name="Cook D.R."/>
            <person name="May G.D."/>
            <person name="Xu X."/>
            <person name="Jackson S.A."/>
        </authorList>
    </citation>
    <scope>NUCLEOTIDE SEQUENCE [LARGE SCALE GENOMIC DNA]</scope>
</reference>
<dbReference type="AlphaFoldDB" id="A0A151RDV4"/>
<dbReference type="Gene3D" id="1.10.340.70">
    <property type="match status" value="1"/>
</dbReference>
<accession>A0A151RDV4</accession>
<organism evidence="3 4">
    <name type="scientific">Cajanus cajan</name>
    <name type="common">Pigeon pea</name>
    <name type="synonym">Cajanus indicus</name>
    <dbReference type="NCBI Taxonomy" id="3821"/>
    <lineage>
        <taxon>Eukaryota</taxon>
        <taxon>Viridiplantae</taxon>
        <taxon>Streptophyta</taxon>
        <taxon>Embryophyta</taxon>
        <taxon>Tracheophyta</taxon>
        <taxon>Spermatophyta</taxon>
        <taxon>Magnoliopsida</taxon>
        <taxon>eudicotyledons</taxon>
        <taxon>Gunneridae</taxon>
        <taxon>Pentapetalae</taxon>
        <taxon>rosids</taxon>
        <taxon>fabids</taxon>
        <taxon>Fabales</taxon>
        <taxon>Fabaceae</taxon>
        <taxon>Papilionoideae</taxon>
        <taxon>50 kb inversion clade</taxon>
        <taxon>NPAAA clade</taxon>
        <taxon>indigoferoid/millettioid clade</taxon>
        <taxon>Phaseoleae</taxon>
        <taxon>Cajanus</taxon>
    </lineage>
</organism>
<dbReference type="Proteomes" id="UP000075243">
    <property type="component" value="Unassembled WGS sequence"/>
</dbReference>
<evidence type="ECO:0000313" key="4">
    <source>
        <dbReference type="Proteomes" id="UP000075243"/>
    </source>
</evidence>
<name>A0A151RDV4_CAJCA</name>
<sequence>MPKRANTPPRVDKPKTCRYHRNRGHSTNECSALKDKLEELIKQGYLRRVRNIEADHIGLADSPDWRTKIKLFITHGVTPDNPTEAKRLRTQARRYVIITNQLYRRGFSTPLLKCLDTTEADYLMREVHEGICEMHSGARMTVSRLLHAGYYWPTMNTDCSTFVRKCQSCQKYGNLIHQLAEQLHCIPLAWPFAT</sequence>
<dbReference type="InterPro" id="IPR041588">
    <property type="entry name" value="Integrase_H2C2"/>
</dbReference>
<evidence type="ECO:0000259" key="2">
    <source>
        <dbReference type="Pfam" id="PF17921"/>
    </source>
</evidence>
<evidence type="ECO:0000313" key="3">
    <source>
        <dbReference type="EMBL" id="KYP40800.1"/>
    </source>
</evidence>
<dbReference type="PANTHER" id="PTHR48475:SF2">
    <property type="entry name" value="RIBONUCLEASE H"/>
    <property type="match status" value="1"/>
</dbReference>
<dbReference type="PANTHER" id="PTHR48475">
    <property type="entry name" value="RIBONUCLEASE H"/>
    <property type="match status" value="1"/>
</dbReference>
<feature type="region of interest" description="Disordered" evidence="1">
    <location>
        <begin position="1"/>
        <end position="26"/>
    </location>
</feature>
<dbReference type="EMBL" id="KQ483813">
    <property type="protein sequence ID" value="KYP40800.1"/>
    <property type="molecule type" value="Genomic_DNA"/>
</dbReference>
<proteinExistence type="predicted"/>
<dbReference type="OMA" id="DTTEADY"/>
<keyword evidence="4" id="KW-1185">Reference proteome</keyword>
<dbReference type="Pfam" id="PF17921">
    <property type="entry name" value="Integrase_H2C2"/>
    <property type="match status" value="1"/>
</dbReference>
<evidence type="ECO:0000256" key="1">
    <source>
        <dbReference type="SAM" id="MobiDB-lite"/>
    </source>
</evidence>
<protein>
    <recommendedName>
        <fullName evidence="2">Integrase zinc-binding domain-containing protein</fullName>
    </recommendedName>
</protein>
<feature type="domain" description="Integrase zinc-binding" evidence="2">
    <location>
        <begin position="119"/>
        <end position="172"/>
    </location>
</feature>
<dbReference type="Gramene" id="C.cajan_36996.t">
    <property type="protein sequence ID" value="C.cajan_36996.t"/>
    <property type="gene ID" value="C.cajan_36996"/>
</dbReference>
<gene>
    <name evidence="3" type="ORF">KK1_037846</name>
</gene>